<protein>
    <submittedName>
        <fullName evidence="1">Uncharacterized protein</fullName>
    </submittedName>
</protein>
<dbReference type="Proteomes" id="UP001057402">
    <property type="component" value="Chromosome 10"/>
</dbReference>
<accession>A0ACB9M6E0</accession>
<organism evidence="1 2">
    <name type="scientific">Melastoma candidum</name>
    <dbReference type="NCBI Taxonomy" id="119954"/>
    <lineage>
        <taxon>Eukaryota</taxon>
        <taxon>Viridiplantae</taxon>
        <taxon>Streptophyta</taxon>
        <taxon>Embryophyta</taxon>
        <taxon>Tracheophyta</taxon>
        <taxon>Spermatophyta</taxon>
        <taxon>Magnoliopsida</taxon>
        <taxon>eudicotyledons</taxon>
        <taxon>Gunneridae</taxon>
        <taxon>Pentapetalae</taxon>
        <taxon>rosids</taxon>
        <taxon>malvids</taxon>
        <taxon>Myrtales</taxon>
        <taxon>Melastomataceae</taxon>
        <taxon>Melastomatoideae</taxon>
        <taxon>Melastomateae</taxon>
        <taxon>Melastoma</taxon>
    </lineage>
</organism>
<proteinExistence type="predicted"/>
<name>A0ACB9M6E0_9MYRT</name>
<comment type="caution">
    <text evidence="1">The sequence shown here is derived from an EMBL/GenBank/DDBJ whole genome shotgun (WGS) entry which is preliminary data.</text>
</comment>
<reference evidence="2" key="1">
    <citation type="journal article" date="2023" name="Front. Plant Sci.">
        <title>Chromosomal-level genome assembly of Melastoma candidum provides insights into trichome evolution.</title>
        <authorList>
            <person name="Zhong Y."/>
            <person name="Wu W."/>
            <person name="Sun C."/>
            <person name="Zou P."/>
            <person name="Liu Y."/>
            <person name="Dai S."/>
            <person name="Zhou R."/>
        </authorList>
    </citation>
    <scope>NUCLEOTIDE SEQUENCE [LARGE SCALE GENOMIC DNA]</scope>
</reference>
<gene>
    <name evidence="1" type="ORF">MLD38_033151</name>
</gene>
<dbReference type="EMBL" id="CM042889">
    <property type="protein sequence ID" value="KAI4319566.1"/>
    <property type="molecule type" value="Genomic_DNA"/>
</dbReference>
<keyword evidence="2" id="KW-1185">Reference proteome</keyword>
<evidence type="ECO:0000313" key="2">
    <source>
        <dbReference type="Proteomes" id="UP001057402"/>
    </source>
</evidence>
<evidence type="ECO:0000313" key="1">
    <source>
        <dbReference type="EMBL" id="KAI4319566.1"/>
    </source>
</evidence>
<sequence length="180" mass="20484">MNKTSRFMNLSPRDWELVKAGLESQVNKLSGQFQAPNEPRRTTNPENHSKPEPVEKENQSLKFRILSVVEELEIRVLERELSIQEAKSSSKQYLQSMKKMARLGSECRRLRAVSTEKSPCEYDGQKLVGSSGEVDMMDDFLEMEGFAGMELYSQQKICSTADNAIKDFTCLRDVALVLIV</sequence>